<gene>
    <name evidence="2" type="ORF">TIN4_49</name>
</gene>
<keyword evidence="2" id="KW-0378">Hydrolase</keyword>
<dbReference type="Gene3D" id="3.30.420.10">
    <property type="entry name" value="Ribonuclease H-like superfamily/Ribonuclease H"/>
    <property type="match status" value="1"/>
</dbReference>
<name>A0A0K0N5G8_9CAUD</name>
<protein>
    <submittedName>
        <fullName evidence="2">Exonuclease</fullName>
    </submittedName>
</protein>
<accession>A0A0K0N5G8</accession>
<dbReference type="GO" id="GO:0004527">
    <property type="term" value="F:exonuclease activity"/>
    <property type="evidence" value="ECO:0007669"/>
    <property type="project" value="UniProtKB-KW"/>
</dbReference>
<feature type="domain" description="Exonuclease" evidence="1">
    <location>
        <begin position="5"/>
        <end position="196"/>
    </location>
</feature>
<keyword evidence="2" id="KW-0540">Nuclease</keyword>
<dbReference type="InterPro" id="IPR013520">
    <property type="entry name" value="Ribonucl_H"/>
</dbReference>
<keyword evidence="2" id="KW-0269">Exonuclease</keyword>
<evidence type="ECO:0000259" key="1">
    <source>
        <dbReference type="SMART" id="SM00479"/>
    </source>
</evidence>
<reference evidence="2 3" key="1">
    <citation type="journal article" date="2015" name="Appl. Environ. Microbiol.">
        <title>Three of a Kind: Genetically Similar Tsukamurella Phages TIN2, TIN3, and TIN4.</title>
        <authorList>
            <person name="Dyson Z.A."/>
            <person name="Tucci J."/>
            <person name="Seviour R.J."/>
            <person name="Petrovski S."/>
        </authorList>
    </citation>
    <scope>NUCLEOTIDE SEQUENCE [LARGE SCALE GENOMIC DNA]</scope>
</reference>
<proteinExistence type="predicted"/>
<dbReference type="Pfam" id="PF00929">
    <property type="entry name" value="RNase_T"/>
    <property type="match status" value="1"/>
</dbReference>
<evidence type="ECO:0000313" key="2">
    <source>
        <dbReference type="EMBL" id="AKJ71955.1"/>
    </source>
</evidence>
<dbReference type="Proteomes" id="UP000223234">
    <property type="component" value="Segment"/>
</dbReference>
<organism evidence="2 3">
    <name type="scientific">Tsukamurella phage TIN4</name>
    <dbReference type="NCBI Taxonomy" id="1636547"/>
    <lineage>
        <taxon>Viruses</taxon>
        <taxon>Duplodnaviria</taxon>
        <taxon>Heunggongvirae</taxon>
        <taxon>Uroviricota</taxon>
        <taxon>Caudoviricetes</taxon>
        <taxon>Tinduovirus</taxon>
        <taxon>Tinduovirus TIN3</taxon>
    </lineage>
</organism>
<dbReference type="EMBL" id="KR011064">
    <property type="protein sequence ID" value="AKJ71955.1"/>
    <property type="molecule type" value="Genomic_DNA"/>
</dbReference>
<dbReference type="InterPro" id="IPR012337">
    <property type="entry name" value="RNaseH-like_sf"/>
</dbReference>
<evidence type="ECO:0000313" key="3">
    <source>
        <dbReference type="Proteomes" id="UP000223234"/>
    </source>
</evidence>
<dbReference type="GO" id="GO:0003676">
    <property type="term" value="F:nucleic acid binding"/>
    <property type="evidence" value="ECO:0007669"/>
    <property type="project" value="InterPro"/>
</dbReference>
<dbReference type="InterPro" id="IPR036397">
    <property type="entry name" value="RNaseH_sf"/>
</dbReference>
<sequence length="208" mass="23912">MNPNEAVFLDLETTGLSPVAEEIIELGIARVNTDTWTVIEEHAAVIWTPQIYARLKTNDLSDFIVKMHTKSGLLPELRRLEEEGVMPRSYAEAEAVILDIVKAWGAKRLPVWGSSVHFDRKFLEQKMPTLNEFFHYRIVDSSSDMERLKAKYPALWKQIDNDPTKYQSPEGAVDHRVLEDIRHSIDLERRLDTWVNRPAASTADLVKE</sequence>
<dbReference type="SUPFAM" id="SSF53098">
    <property type="entry name" value="Ribonuclease H-like"/>
    <property type="match status" value="1"/>
</dbReference>
<dbReference type="SMART" id="SM00479">
    <property type="entry name" value="EXOIII"/>
    <property type="match status" value="1"/>
</dbReference>